<feature type="domain" description="NR LBD" evidence="4">
    <location>
        <begin position="22"/>
        <end position="103"/>
    </location>
</feature>
<dbReference type="InterPro" id="IPR035500">
    <property type="entry name" value="NHR-like_dom_sf"/>
</dbReference>
<feature type="non-terminal residue" evidence="5">
    <location>
        <position position="1"/>
    </location>
</feature>
<dbReference type="InterPro" id="IPR000536">
    <property type="entry name" value="Nucl_hrmn_rcpt_lig-bd"/>
</dbReference>
<dbReference type="PANTHER" id="PTHR46011">
    <property type="entry name" value="NUCLEAR HORMONE RECEPTOR FAMILY MEMBER NHR-86-RELATED"/>
    <property type="match status" value="1"/>
</dbReference>
<keyword evidence="2" id="KW-0804">Transcription</keyword>
<dbReference type="AlphaFoldDB" id="A0AAV5VU27"/>
<organism evidence="5 6">
    <name type="scientific">Pristionchus fissidentatus</name>
    <dbReference type="NCBI Taxonomy" id="1538716"/>
    <lineage>
        <taxon>Eukaryota</taxon>
        <taxon>Metazoa</taxon>
        <taxon>Ecdysozoa</taxon>
        <taxon>Nematoda</taxon>
        <taxon>Chromadorea</taxon>
        <taxon>Rhabditida</taxon>
        <taxon>Rhabditina</taxon>
        <taxon>Diplogasteromorpha</taxon>
        <taxon>Diplogasteroidea</taxon>
        <taxon>Neodiplogasteridae</taxon>
        <taxon>Pristionchus</taxon>
    </lineage>
</organism>
<evidence type="ECO:0000256" key="3">
    <source>
        <dbReference type="ARBA" id="ARBA00023170"/>
    </source>
</evidence>
<evidence type="ECO:0000313" key="6">
    <source>
        <dbReference type="Proteomes" id="UP001432322"/>
    </source>
</evidence>
<keyword evidence="1" id="KW-0805">Transcription regulation</keyword>
<dbReference type="PANTHER" id="PTHR46011:SF6">
    <property type="entry name" value="HIGH ZINC ACTIVATED NUCLEAR RECEPTOR PROTEIN"/>
    <property type="match status" value="1"/>
</dbReference>
<evidence type="ECO:0000313" key="5">
    <source>
        <dbReference type="EMBL" id="GMT21899.1"/>
    </source>
</evidence>
<comment type="caution">
    <text evidence="5">The sequence shown here is derived from an EMBL/GenBank/DDBJ whole genome shotgun (WGS) entry which is preliminary data.</text>
</comment>
<evidence type="ECO:0000259" key="4">
    <source>
        <dbReference type="Pfam" id="PF00104"/>
    </source>
</evidence>
<dbReference type="GO" id="GO:0003700">
    <property type="term" value="F:DNA-binding transcription factor activity"/>
    <property type="evidence" value="ECO:0007669"/>
    <property type="project" value="TreeGrafter"/>
</dbReference>
<dbReference type="GO" id="GO:0005634">
    <property type="term" value="C:nucleus"/>
    <property type="evidence" value="ECO:0007669"/>
    <property type="project" value="TreeGrafter"/>
</dbReference>
<dbReference type="Proteomes" id="UP001432322">
    <property type="component" value="Unassembled WGS sequence"/>
</dbReference>
<dbReference type="EMBL" id="BTSY01000004">
    <property type="protein sequence ID" value="GMT21899.1"/>
    <property type="molecule type" value="Genomic_DNA"/>
</dbReference>
<reference evidence="5" key="1">
    <citation type="submission" date="2023-10" db="EMBL/GenBank/DDBJ databases">
        <title>Genome assembly of Pristionchus species.</title>
        <authorList>
            <person name="Yoshida K."/>
            <person name="Sommer R.J."/>
        </authorList>
    </citation>
    <scope>NUCLEOTIDE SEQUENCE</scope>
    <source>
        <strain evidence="5">RS5133</strain>
    </source>
</reference>
<accession>A0AAV5VU27</accession>
<dbReference type="SUPFAM" id="SSF48508">
    <property type="entry name" value="Nuclear receptor ligand-binding domain"/>
    <property type="match status" value="1"/>
</dbReference>
<evidence type="ECO:0000256" key="1">
    <source>
        <dbReference type="ARBA" id="ARBA00023015"/>
    </source>
</evidence>
<sequence length="126" mass="14330">SIFSSARSAADELHSVLLPVFNKSNIVEKEYHALIALLLCELDISCGITEEGLVILDKYRQEALEGLQEYYQKELGLANYSTRIGNLMSVNHVVQECKSMFTVVLRFYDTLFDVYVANDTLKKLFL</sequence>
<evidence type="ECO:0000256" key="2">
    <source>
        <dbReference type="ARBA" id="ARBA00023163"/>
    </source>
</evidence>
<proteinExistence type="predicted"/>
<protein>
    <recommendedName>
        <fullName evidence="4">NR LBD domain-containing protein</fullName>
    </recommendedName>
</protein>
<dbReference type="Gene3D" id="1.10.565.10">
    <property type="entry name" value="Retinoid X Receptor"/>
    <property type="match status" value="1"/>
</dbReference>
<gene>
    <name evidence="5" type="ORF">PFISCL1PPCAC_13196</name>
</gene>
<dbReference type="Pfam" id="PF00104">
    <property type="entry name" value="Hormone_recep"/>
    <property type="match status" value="1"/>
</dbReference>
<keyword evidence="6" id="KW-1185">Reference proteome</keyword>
<name>A0AAV5VU27_9BILA</name>
<keyword evidence="3" id="KW-0675">Receptor</keyword>